<evidence type="ECO:0000313" key="2">
    <source>
        <dbReference type="EMBL" id="KAL2716330.1"/>
    </source>
</evidence>
<proteinExistence type="predicted"/>
<protein>
    <submittedName>
        <fullName evidence="2">Uncharacterized protein</fullName>
    </submittedName>
</protein>
<accession>A0ABD2A9D7</accession>
<comment type="caution">
    <text evidence="2">The sequence shown here is derived from an EMBL/GenBank/DDBJ whole genome shotgun (WGS) entry which is preliminary data.</text>
</comment>
<evidence type="ECO:0000313" key="3">
    <source>
        <dbReference type="Proteomes" id="UP001607302"/>
    </source>
</evidence>
<dbReference type="EMBL" id="JAUDFV010000154">
    <property type="protein sequence ID" value="KAL2716330.1"/>
    <property type="molecule type" value="Genomic_DNA"/>
</dbReference>
<evidence type="ECO:0000256" key="1">
    <source>
        <dbReference type="SAM" id="MobiDB-lite"/>
    </source>
</evidence>
<name>A0ABD2A9D7_VESSQ</name>
<keyword evidence="3" id="KW-1185">Reference proteome</keyword>
<feature type="compositionally biased region" description="Basic and acidic residues" evidence="1">
    <location>
        <begin position="90"/>
        <end position="99"/>
    </location>
</feature>
<sequence length="99" mass="11777">MTSIFNLYVSAECIHPIQMMYVNTRAHNHNTHLLTYAIYIQQTYNFYLPKVVFGAPKQMLKNCDTLHRTRERERGVMNVEKKRRNTKKTQAKEGDDTRK</sequence>
<dbReference type="AlphaFoldDB" id="A0ABD2A9D7"/>
<reference evidence="2 3" key="1">
    <citation type="journal article" date="2024" name="Ann. Entomol. Soc. Am.">
        <title>Genomic analyses of the southern and eastern yellowjacket wasps (Hymenoptera: Vespidae) reveal evolutionary signatures of social life.</title>
        <authorList>
            <person name="Catto M.A."/>
            <person name="Caine P.B."/>
            <person name="Orr S.E."/>
            <person name="Hunt B.G."/>
            <person name="Goodisman M.A.D."/>
        </authorList>
    </citation>
    <scope>NUCLEOTIDE SEQUENCE [LARGE SCALE GENOMIC DNA]</scope>
    <source>
        <strain evidence="2">233</strain>
        <tissue evidence="2">Head and thorax</tissue>
    </source>
</reference>
<organism evidence="2 3">
    <name type="scientific">Vespula squamosa</name>
    <name type="common">Southern yellow jacket</name>
    <name type="synonym">Wasp</name>
    <dbReference type="NCBI Taxonomy" id="30214"/>
    <lineage>
        <taxon>Eukaryota</taxon>
        <taxon>Metazoa</taxon>
        <taxon>Ecdysozoa</taxon>
        <taxon>Arthropoda</taxon>
        <taxon>Hexapoda</taxon>
        <taxon>Insecta</taxon>
        <taxon>Pterygota</taxon>
        <taxon>Neoptera</taxon>
        <taxon>Endopterygota</taxon>
        <taxon>Hymenoptera</taxon>
        <taxon>Apocrita</taxon>
        <taxon>Aculeata</taxon>
        <taxon>Vespoidea</taxon>
        <taxon>Vespidae</taxon>
        <taxon>Vespinae</taxon>
        <taxon>Vespula</taxon>
    </lineage>
</organism>
<dbReference type="Proteomes" id="UP001607302">
    <property type="component" value="Unassembled WGS sequence"/>
</dbReference>
<gene>
    <name evidence="2" type="ORF">V1478_014006</name>
</gene>
<feature type="region of interest" description="Disordered" evidence="1">
    <location>
        <begin position="68"/>
        <end position="99"/>
    </location>
</feature>